<comment type="caution">
    <text evidence="2">The sequence shown here is derived from an EMBL/GenBank/DDBJ whole genome shotgun (WGS) entry which is preliminary data.</text>
</comment>
<dbReference type="EMBL" id="BGPR01000906">
    <property type="protein sequence ID" value="GBM39736.1"/>
    <property type="molecule type" value="Genomic_DNA"/>
</dbReference>
<reference evidence="2 3" key="1">
    <citation type="journal article" date="2019" name="Sci. Rep.">
        <title>Orb-weaving spider Araneus ventricosus genome elucidates the spidroin gene catalogue.</title>
        <authorList>
            <person name="Kono N."/>
            <person name="Nakamura H."/>
            <person name="Ohtoshi R."/>
            <person name="Moran D.A.P."/>
            <person name="Shinohara A."/>
            <person name="Yoshida Y."/>
            <person name="Fujiwara M."/>
            <person name="Mori M."/>
            <person name="Tomita M."/>
            <person name="Arakawa K."/>
        </authorList>
    </citation>
    <scope>NUCLEOTIDE SEQUENCE [LARGE SCALE GENOMIC DNA]</scope>
</reference>
<evidence type="ECO:0000313" key="2">
    <source>
        <dbReference type="EMBL" id="GBM39736.1"/>
    </source>
</evidence>
<accession>A0A4Y2FGT2</accession>
<dbReference type="Proteomes" id="UP000499080">
    <property type="component" value="Unassembled WGS sequence"/>
</dbReference>
<evidence type="ECO:0000256" key="1">
    <source>
        <dbReference type="SAM" id="MobiDB-lite"/>
    </source>
</evidence>
<protein>
    <submittedName>
        <fullName evidence="2">Uncharacterized protein</fullName>
    </submittedName>
</protein>
<evidence type="ECO:0000313" key="3">
    <source>
        <dbReference type="Proteomes" id="UP000499080"/>
    </source>
</evidence>
<keyword evidence="3" id="KW-1185">Reference proteome</keyword>
<feature type="compositionally biased region" description="Basic and acidic residues" evidence="1">
    <location>
        <begin position="96"/>
        <end position="106"/>
    </location>
</feature>
<name>A0A4Y2FGT2_ARAVE</name>
<proteinExistence type="predicted"/>
<gene>
    <name evidence="2" type="ORF">AVEN_68584_1</name>
</gene>
<sequence length="106" mass="11688">MALTAPGVVLPPTRGVWPLCTYDLTSGPHTRRIFSGIGFRAWSPPARGRDLTTRPPQPQAILESDLIILNHGQMTRTAHELTLPLECSLPNPANGRTHDSDRFNTH</sequence>
<feature type="region of interest" description="Disordered" evidence="1">
    <location>
        <begin position="87"/>
        <end position="106"/>
    </location>
</feature>
<dbReference type="AlphaFoldDB" id="A0A4Y2FGT2"/>
<organism evidence="2 3">
    <name type="scientific">Araneus ventricosus</name>
    <name type="common">Orbweaver spider</name>
    <name type="synonym">Epeira ventricosa</name>
    <dbReference type="NCBI Taxonomy" id="182803"/>
    <lineage>
        <taxon>Eukaryota</taxon>
        <taxon>Metazoa</taxon>
        <taxon>Ecdysozoa</taxon>
        <taxon>Arthropoda</taxon>
        <taxon>Chelicerata</taxon>
        <taxon>Arachnida</taxon>
        <taxon>Araneae</taxon>
        <taxon>Araneomorphae</taxon>
        <taxon>Entelegynae</taxon>
        <taxon>Araneoidea</taxon>
        <taxon>Araneidae</taxon>
        <taxon>Araneus</taxon>
    </lineage>
</organism>